<dbReference type="InterPro" id="IPR001077">
    <property type="entry name" value="COMT_C"/>
</dbReference>
<dbReference type="OrthoDB" id="1606438at2759"/>
<dbReference type="Gene3D" id="3.40.50.150">
    <property type="entry name" value="Vaccinia Virus protein VP39"/>
    <property type="match status" value="1"/>
</dbReference>
<feature type="domain" description="O-methyltransferase C-terminal" evidence="4">
    <location>
        <begin position="158"/>
        <end position="304"/>
    </location>
</feature>
<gene>
    <name evidence="5" type="ORF">IFR04_004344</name>
</gene>
<proteinExistence type="predicted"/>
<name>A0A8H7WD11_9HELO</name>
<dbReference type="InterPro" id="IPR016461">
    <property type="entry name" value="COMT-like"/>
</dbReference>
<evidence type="ECO:0000313" key="6">
    <source>
        <dbReference type="Proteomes" id="UP000664132"/>
    </source>
</evidence>
<comment type="caution">
    <text evidence="5">The sequence shown here is derived from an EMBL/GenBank/DDBJ whole genome shotgun (WGS) entry which is preliminary data.</text>
</comment>
<dbReference type="Proteomes" id="UP000664132">
    <property type="component" value="Unassembled WGS sequence"/>
</dbReference>
<evidence type="ECO:0000256" key="1">
    <source>
        <dbReference type="ARBA" id="ARBA00022603"/>
    </source>
</evidence>
<evidence type="ECO:0000256" key="3">
    <source>
        <dbReference type="ARBA" id="ARBA00022691"/>
    </source>
</evidence>
<dbReference type="GO" id="GO:0008171">
    <property type="term" value="F:O-methyltransferase activity"/>
    <property type="evidence" value="ECO:0007669"/>
    <property type="project" value="InterPro"/>
</dbReference>
<keyword evidence="1" id="KW-0489">Methyltransferase</keyword>
<dbReference type="CDD" id="cd02440">
    <property type="entry name" value="AdoMet_MTases"/>
    <property type="match status" value="1"/>
</dbReference>
<keyword evidence="6" id="KW-1185">Reference proteome</keyword>
<dbReference type="PANTHER" id="PTHR43712">
    <property type="entry name" value="PUTATIVE (AFU_ORTHOLOGUE AFUA_4G14580)-RELATED"/>
    <property type="match status" value="1"/>
</dbReference>
<keyword evidence="3" id="KW-0949">S-adenosyl-L-methionine</keyword>
<evidence type="ECO:0000259" key="4">
    <source>
        <dbReference type="Pfam" id="PF00891"/>
    </source>
</evidence>
<dbReference type="PANTHER" id="PTHR43712:SF16">
    <property type="entry name" value="O-METHYLTRANSFERASE ELCB"/>
    <property type="match status" value="1"/>
</dbReference>
<dbReference type="GO" id="GO:0032259">
    <property type="term" value="P:methylation"/>
    <property type="evidence" value="ECO:0007669"/>
    <property type="project" value="UniProtKB-KW"/>
</dbReference>
<dbReference type="PROSITE" id="PS51683">
    <property type="entry name" value="SAM_OMT_II"/>
    <property type="match status" value="1"/>
</dbReference>
<dbReference type="AlphaFoldDB" id="A0A8H7WD11"/>
<dbReference type="SUPFAM" id="SSF53335">
    <property type="entry name" value="S-adenosyl-L-methionine-dependent methyltransferases"/>
    <property type="match status" value="1"/>
</dbReference>
<dbReference type="InterPro" id="IPR029063">
    <property type="entry name" value="SAM-dependent_MTases_sf"/>
</dbReference>
<reference evidence="5" key="1">
    <citation type="submission" date="2021-02" db="EMBL/GenBank/DDBJ databases">
        <title>Genome sequence Cadophora malorum strain M34.</title>
        <authorList>
            <person name="Stefanovic E."/>
            <person name="Vu D."/>
            <person name="Scully C."/>
            <person name="Dijksterhuis J."/>
            <person name="Roader J."/>
            <person name="Houbraken J."/>
        </authorList>
    </citation>
    <scope>NUCLEOTIDE SEQUENCE</scope>
    <source>
        <strain evidence="5">M34</strain>
    </source>
</reference>
<evidence type="ECO:0000313" key="5">
    <source>
        <dbReference type="EMBL" id="KAG4422575.1"/>
    </source>
</evidence>
<protein>
    <recommendedName>
        <fullName evidence="4">O-methyltransferase C-terminal domain-containing protein</fullName>
    </recommendedName>
</protein>
<dbReference type="Pfam" id="PF00891">
    <property type="entry name" value="Methyltransf_2"/>
    <property type="match status" value="1"/>
</dbReference>
<accession>A0A8H7WD11</accession>
<organism evidence="5 6">
    <name type="scientific">Cadophora malorum</name>
    <dbReference type="NCBI Taxonomy" id="108018"/>
    <lineage>
        <taxon>Eukaryota</taxon>
        <taxon>Fungi</taxon>
        <taxon>Dikarya</taxon>
        <taxon>Ascomycota</taxon>
        <taxon>Pezizomycotina</taxon>
        <taxon>Leotiomycetes</taxon>
        <taxon>Helotiales</taxon>
        <taxon>Ploettnerulaceae</taxon>
        <taxon>Cadophora</taxon>
    </lineage>
</organism>
<dbReference type="EMBL" id="JAFJYH010000047">
    <property type="protein sequence ID" value="KAG4422575.1"/>
    <property type="molecule type" value="Genomic_DNA"/>
</dbReference>
<evidence type="ECO:0000256" key="2">
    <source>
        <dbReference type="ARBA" id="ARBA00022679"/>
    </source>
</evidence>
<sequence length="334" mass="37072">MSTASLATLAASLREALDAPLDLQNKAEREARLEIIDMIPALNRKLIGEVQTIRDMAWEWLNVLSLKAVSHWSIARYVPLDEQISYTDLSTKCSESKRETGVSIGFHNPGQTSLYEEVKKIPDRVQRFGLAMALFSSGDGYEPSSLVEGYDWGKVGGGTIVDVGGGNGFTSSAISDAFPALKIVVKDIDIDVTDNMETEHKRPNIQFQKHDFFAPQIVKGADVYIYRWIFHNWGDDESVKILQAAIPALKRGAKILINDGCLPAPGTGHLSEEKTSRNLDICMMVAMNAKECEEGDWEALFKKADPKFKYLGARRPEGSRMSLIEAKWTGEWSA</sequence>
<keyword evidence="2" id="KW-0808">Transferase</keyword>